<organism evidence="1 2">
    <name type="scientific">Pseudoalteromonas arctica</name>
    <dbReference type="NCBI Taxonomy" id="394751"/>
    <lineage>
        <taxon>Bacteria</taxon>
        <taxon>Pseudomonadati</taxon>
        <taxon>Pseudomonadota</taxon>
        <taxon>Gammaproteobacteria</taxon>
        <taxon>Alteromonadales</taxon>
        <taxon>Pseudoalteromonadaceae</taxon>
        <taxon>Pseudoalteromonas</taxon>
    </lineage>
</organism>
<name>A0A7Y0HD55_9GAMM</name>
<keyword evidence="2" id="KW-1185">Reference proteome</keyword>
<proteinExistence type="predicted"/>
<dbReference type="SUPFAM" id="SSF55961">
    <property type="entry name" value="Bet v1-like"/>
    <property type="match status" value="1"/>
</dbReference>
<dbReference type="EMBL" id="JABBMT010000018">
    <property type="protein sequence ID" value="NMM41572.1"/>
    <property type="molecule type" value="Genomic_DNA"/>
</dbReference>
<evidence type="ECO:0000313" key="1">
    <source>
        <dbReference type="EMBL" id="NMM41572.1"/>
    </source>
</evidence>
<protein>
    <submittedName>
        <fullName evidence="1">SRPBCC family protein</fullName>
    </submittedName>
</protein>
<dbReference type="InterPro" id="IPR023393">
    <property type="entry name" value="START-like_dom_sf"/>
</dbReference>
<dbReference type="Proteomes" id="UP000570493">
    <property type="component" value="Unassembled WGS sequence"/>
</dbReference>
<dbReference type="CDD" id="cd07818">
    <property type="entry name" value="SRPBCC_1"/>
    <property type="match status" value="1"/>
</dbReference>
<evidence type="ECO:0000313" key="2">
    <source>
        <dbReference type="Proteomes" id="UP000570493"/>
    </source>
</evidence>
<gene>
    <name evidence="1" type="ORF">HHO47_12285</name>
</gene>
<dbReference type="AlphaFoldDB" id="A0A7Y0HD55"/>
<accession>A0A7Y0HD55</accession>
<sequence length="183" mass="20275">MQFAFFISIAIIVIGLLLPQQYQVSKSVKINAKTSEIAPYVSDFTKWQTWSPWEKLDPSIKFSVAKPSSGVGAHQFWQGRWGAGEITITSISESIINFNILFNDEHIASGIIRFSPQQTHTYVSCEIKGEITTPLTGGYLAILNQHILTNTVELGLNNLKTTVQLRVTDKGNKNDSQSSSGKN</sequence>
<dbReference type="Gene3D" id="3.30.530.20">
    <property type="match status" value="1"/>
</dbReference>
<reference evidence="1" key="1">
    <citation type="submission" date="2020-04" db="EMBL/GenBank/DDBJ databases">
        <title>Genome Sequencing for Pseudoaltermonas arctica.</title>
        <authorList>
            <person name="Elkins N.S."/>
        </authorList>
    </citation>
    <scope>NUCLEOTIDE SEQUENCE [LARGE SCALE GENOMIC DNA]</scope>
    <source>
        <strain evidence="1">NEC-BIFX-2020_0012</strain>
    </source>
</reference>
<comment type="caution">
    <text evidence="1">The sequence shown here is derived from an EMBL/GenBank/DDBJ whole genome shotgun (WGS) entry which is preliminary data.</text>
</comment>